<dbReference type="InterPro" id="IPR003726">
    <property type="entry name" value="HCY_dom"/>
</dbReference>
<dbReference type="SUPFAM" id="SSF82282">
    <property type="entry name" value="Homocysteine S-methyltransferase"/>
    <property type="match status" value="1"/>
</dbReference>
<dbReference type="Gene3D" id="3.20.20.20">
    <property type="entry name" value="Dihydropteroate synthase-like"/>
    <property type="match status" value="1"/>
</dbReference>
<evidence type="ECO:0000256" key="12">
    <source>
        <dbReference type="ARBA" id="ARBA00022833"/>
    </source>
</evidence>
<keyword evidence="6" id="KW-0489">Methyltransferase</keyword>
<dbReference type="EC" id="2.1.1.13" evidence="5"/>
<evidence type="ECO:0000313" key="18">
    <source>
        <dbReference type="EMBL" id="SVA89827.1"/>
    </source>
</evidence>
<dbReference type="GO" id="GO:0032259">
    <property type="term" value="P:methylation"/>
    <property type="evidence" value="ECO:0007669"/>
    <property type="project" value="UniProtKB-KW"/>
</dbReference>
<evidence type="ECO:0000259" key="17">
    <source>
        <dbReference type="PROSITE" id="PS50972"/>
    </source>
</evidence>
<evidence type="ECO:0000256" key="2">
    <source>
        <dbReference type="ARBA" id="ARBA00001956"/>
    </source>
</evidence>
<protein>
    <recommendedName>
        <fullName evidence="5">methionine synthase</fullName>
        <ecNumber evidence="5">2.1.1.13</ecNumber>
    </recommendedName>
    <alternativeName>
        <fullName evidence="15">5-methyltetrahydrofolate--homocysteine methyltransferase</fullName>
    </alternativeName>
</protein>
<dbReference type="PROSITE" id="PS50972">
    <property type="entry name" value="PTERIN_BINDING"/>
    <property type="match status" value="1"/>
</dbReference>
<name>A0A381ZM63_9ZZZZ</name>
<dbReference type="Gene3D" id="3.20.20.330">
    <property type="entry name" value="Homocysteine-binding-like domain"/>
    <property type="match status" value="1"/>
</dbReference>
<comment type="similarity">
    <text evidence="4">Belongs to the vitamin-B12 dependent methionine synthase family.</text>
</comment>
<evidence type="ECO:0000256" key="10">
    <source>
        <dbReference type="ARBA" id="ARBA00022691"/>
    </source>
</evidence>
<evidence type="ECO:0000256" key="8">
    <source>
        <dbReference type="ARBA" id="ARBA00022628"/>
    </source>
</evidence>
<dbReference type="PROSITE" id="PS50970">
    <property type="entry name" value="HCY"/>
    <property type="match status" value="1"/>
</dbReference>
<dbReference type="AlphaFoldDB" id="A0A381ZM63"/>
<evidence type="ECO:0000256" key="7">
    <source>
        <dbReference type="ARBA" id="ARBA00022605"/>
    </source>
</evidence>
<sequence length="455" mass="49675">MNYTKPSAVRLLNMLEQKIIVFDGAMGTMIQQQGLTEEDFRSTSFLEHPSPLKGNNDLLSITRPDVIEKIHLEFLKAGTGILGTNTFNANRISQADYNLEKSVAEINRAAVAIARKAVESFQSGQTAEEIQSGHPIFVAGSIGPTNRTCSMSPDVNNPAYRAVTFDQIAEAYREQAIALIEGGVDILLLETSFDTLNMKAGIYALESYFEETGIRLPVFLSVTITDASGRTLSGQTLDAFYNSIHHAKPLFLGINCALGAKEMRPFVEELAHISEFPVGVYPNAGLPNAMGEYEQTPEEFAGIMAEFAHEGWANLMGGCCGTTPAHIKALADKISHFVPRKLNPLLKHRFGETPENNSGPALATEGIPFYSGLEPLNINPDIGFLMIGERTNIMGSPKFRKLILDDDFESGLAIARQQVESGANFIDINFDEGLLDGEKSMTHFLNLIAVEPDIA</sequence>
<evidence type="ECO:0000256" key="6">
    <source>
        <dbReference type="ARBA" id="ARBA00022603"/>
    </source>
</evidence>
<keyword evidence="10" id="KW-0949">S-adenosyl-L-methionine</keyword>
<reference evidence="18" key="1">
    <citation type="submission" date="2018-05" db="EMBL/GenBank/DDBJ databases">
        <authorList>
            <person name="Lanie J.A."/>
            <person name="Ng W.-L."/>
            <person name="Kazmierczak K.M."/>
            <person name="Andrzejewski T.M."/>
            <person name="Davidsen T.M."/>
            <person name="Wayne K.J."/>
            <person name="Tettelin H."/>
            <person name="Glass J.I."/>
            <person name="Rusch D."/>
            <person name="Podicherti R."/>
            <person name="Tsui H.-C.T."/>
            <person name="Winkler M.E."/>
        </authorList>
    </citation>
    <scope>NUCLEOTIDE SEQUENCE</scope>
</reference>
<proteinExistence type="inferred from homology"/>
<evidence type="ECO:0000256" key="4">
    <source>
        <dbReference type="ARBA" id="ARBA00010398"/>
    </source>
</evidence>
<dbReference type="GO" id="GO:0050667">
    <property type="term" value="P:homocysteine metabolic process"/>
    <property type="evidence" value="ECO:0007669"/>
    <property type="project" value="TreeGrafter"/>
</dbReference>
<evidence type="ECO:0000256" key="1">
    <source>
        <dbReference type="ARBA" id="ARBA00001947"/>
    </source>
</evidence>
<keyword evidence="13" id="KW-0486">Methionine biosynthesis</keyword>
<dbReference type="InterPro" id="IPR050554">
    <property type="entry name" value="Met_Synthase/Corrinoid"/>
</dbReference>
<dbReference type="Pfam" id="PF02574">
    <property type="entry name" value="S-methyl_trans"/>
    <property type="match status" value="1"/>
</dbReference>
<feature type="non-terminal residue" evidence="18">
    <location>
        <position position="455"/>
    </location>
</feature>
<dbReference type="Pfam" id="PF00809">
    <property type="entry name" value="Pterin_bind"/>
    <property type="match status" value="1"/>
</dbReference>
<dbReference type="GO" id="GO:0046653">
    <property type="term" value="P:tetrahydrofolate metabolic process"/>
    <property type="evidence" value="ECO:0007669"/>
    <property type="project" value="TreeGrafter"/>
</dbReference>
<dbReference type="InterPro" id="IPR000489">
    <property type="entry name" value="Pterin-binding_dom"/>
</dbReference>
<evidence type="ECO:0000256" key="14">
    <source>
        <dbReference type="ARBA" id="ARBA00023285"/>
    </source>
</evidence>
<dbReference type="InterPro" id="IPR036589">
    <property type="entry name" value="HCY_dom_sf"/>
</dbReference>
<dbReference type="InterPro" id="IPR011005">
    <property type="entry name" value="Dihydropteroate_synth-like_sf"/>
</dbReference>
<evidence type="ECO:0000256" key="5">
    <source>
        <dbReference type="ARBA" id="ARBA00012032"/>
    </source>
</evidence>
<dbReference type="EMBL" id="UINC01021706">
    <property type="protein sequence ID" value="SVA89827.1"/>
    <property type="molecule type" value="Genomic_DNA"/>
</dbReference>
<evidence type="ECO:0000256" key="11">
    <source>
        <dbReference type="ARBA" id="ARBA00022723"/>
    </source>
</evidence>
<comment type="cofactor">
    <cofactor evidence="2">
        <name>methylcob(III)alamin</name>
        <dbReference type="ChEBI" id="CHEBI:28115"/>
    </cofactor>
</comment>
<dbReference type="UniPathway" id="UPA00051">
    <property type="reaction ID" value="UER00081"/>
</dbReference>
<dbReference type="GO" id="GO:0005829">
    <property type="term" value="C:cytosol"/>
    <property type="evidence" value="ECO:0007669"/>
    <property type="project" value="TreeGrafter"/>
</dbReference>
<evidence type="ECO:0000256" key="3">
    <source>
        <dbReference type="ARBA" id="ARBA00005178"/>
    </source>
</evidence>
<dbReference type="GO" id="GO:0008705">
    <property type="term" value="F:methionine synthase activity"/>
    <property type="evidence" value="ECO:0007669"/>
    <property type="project" value="UniProtKB-EC"/>
</dbReference>
<keyword evidence="11" id="KW-0479">Metal-binding</keyword>
<evidence type="ECO:0000256" key="9">
    <source>
        <dbReference type="ARBA" id="ARBA00022679"/>
    </source>
</evidence>
<dbReference type="FunFam" id="3.20.20.330:FF:000001">
    <property type="entry name" value="Methionine synthase"/>
    <property type="match status" value="1"/>
</dbReference>
<evidence type="ECO:0000256" key="15">
    <source>
        <dbReference type="ARBA" id="ARBA00031040"/>
    </source>
</evidence>
<feature type="domain" description="Hcy-binding" evidence="16">
    <location>
        <begin position="8"/>
        <end position="334"/>
    </location>
</feature>
<feature type="domain" description="Pterin-binding" evidence="17">
    <location>
        <begin position="384"/>
        <end position="455"/>
    </location>
</feature>
<dbReference type="GO" id="GO:0046872">
    <property type="term" value="F:metal ion binding"/>
    <property type="evidence" value="ECO:0007669"/>
    <property type="project" value="UniProtKB-KW"/>
</dbReference>
<comment type="pathway">
    <text evidence="3">Amino-acid biosynthesis; L-methionine biosynthesis via de novo pathway; L-methionine from L-homocysteine (MetH route): step 1/1.</text>
</comment>
<dbReference type="PANTHER" id="PTHR45833">
    <property type="entry name" value="METHIONINE SYNTHASE"/>
    <property type="match status" value="1"/>
</dbReference>
<keyword evidence="14" id="KW-0170">Cobalt</keyword>
<accession>A0A381ZM63</accession>
<gene>
    <name evidence="18" type="ORF">METZ01_LOCUS142681</name>
</gene>
<keyword evidence="12" id="KW-0862">Zinc</keyword>
<organism evidence="18">
    <name type="scientific">marine metagenome</name>
    <dbReference type="NCBI Taxonomy" id="408172"/>
    <lineage>
        <taxon>unclassified sequences</taxon>
        <taxon>metagenomes</taxon>
        <taxon>ecological metagenomes</taxon>
    </lineage>
</organism>
<evidence type="ECO:0000259" key="16">
    <source>
        <dbReference type="PROSITE" id="PS50970"/>
    </source>
</evidence>
<keyword evidence="9" id="KW-0808">Transferase</keyword>
<comment type="cofactor">
    <cofactor evidence="1">
        <name>Zn(2+)</name>
        <dbReference type="ChEBI" id="CHEBI:29105"/>
    </cofactor>
</comment>
<dbReference type="PANTHER" id="PTHR45833:SF1">
    <property type="entry name" value="METHIONINE SYNTHASE"/>
    <property type="match status" value="1"/>
</dbReference>
<keyword evidence="8" id="KW-0846">Cobalamin</keyword>
<dbReference type="GO" id="GO:0031419">
    <property type="term" value="F:cobalamin binding"/>
    <property type="evidence" value="ECO:0007669"/>
    <property type="project" value="UniProtKB-KW"/>
</dbReference>
<keyword evidence="7" id="KW-0028">Amino-acid biosynthesis</keyword>
<evidence type="ECO:0000256" key="13">
    <source>
        <dbReference type="ARBA" id="ARBA00023167"/>
    </source>
</evidence>